<dbReference type="AlphaFoldDB" id="A0A1W1HHU8"/>
<protein>
    <submittedName>
        <fullName evidence="1">Uncharacterized protein</fullName>
    </submittedName>
</protein>
<keyword evidence="2" id="KW-1185">Reference proteome</keyword>
<evidence type="ECO:0000313" key="2">
    <source>
        <dbReference type="Proteomes" id="UP000191931"/>
    </source>
</evidence>
<gene>
    <name evidence="1" type="ORF">MTBBW1_540028</name>
</gene>
<organism evidence="1 2">
    <name type="scientific">Desulfamplus magnetovallimortis</name>
    <dbReference type="NCBI Taxonomy" id="1246637"/>
    <lineage>
        <taxon>Bacteria</taxon>
        <taxon>Pseudomonadati</taxon>
        <taxon>Thermodesulfobacteriota</taxon>
        <taxon>Desulfobacteria</taxon>
        <taxon>Desulfobacterales</taxon>
        <taxon>Desulfobacteraceae</taxon>
        <taxon>Desulfamplus</taxon>
    </lineage>
</organism>
<reference evidence="1 2" key="1">
    <citation type="submission" date="2017-03" db="EMBL/GenBank/DDBJ databases">
        <authorList>
            <person name="Afonso C.L."/>
            <person name="Miller P.J."/>
            <person name="Scott M.A."/>
            <person name="Spackman E."/>
            <person name="Goraichik I."/>
            <person name="Dimitrov K.M."/>
            <person name="Suarez D.L."/>
            <person name="Swayne D.E."/>
        </authorList>
    </citation>
    <scope>NUCLEOTIDE SEQUENCE [LARGE SCALE GENOMIC DNA]</scope>
    <source>
        <strain evidence="1">PRJEB14757</strain>
    </source>
</reference>
<accession>A0A1W1HHU8</accession>
<name>A0A1W1HHU8_9BACT</name>
<dbReference type="EMBL" id="FWEV01000297">
    <property type="protein sequence ID" value="SLM32049.1"/>
    <property type="molecule type" value="Genomic_DNA"/>
</dbReference>
<evidence type="ECO:0000313" key="1">
    <source>
        <dbReference type="EMBL" id="SLM32049.1"/>
    </source>
</evidence>
<dbReference type="STRING" id="1246637.MTBBW1_540028"/>
<dbReference type="Proteomes" id="UP000191931">
    <property type="component" value="Unassembled WGS sequence"/>
</dbReference>
<proteinExistence type="predicted"/>
<sequence length="97" mass="11502">MIFFRISYMADFRHLRLDESSTSGCFKKVLNTSIMAFIRHLRYLIKLQNIYSGTSFAFMISSTNAINIHTKLWHQGSTIEFFGKTMFTVYMIFFLLY</sequence>